<dbReference type="Proteomes" id="UP000636800">
    <property type="component" value="Unassembled WGS sequence"/>
</dbReference>
<evidence type="ECO:0000313" key="1">
    <source>
        <dbReference type="EMBL" id="KAG0453183.1"/>
    </source>
</evidence>
<gene>
    <name evidence="2" type="ORF">HPP92_025550</name>
    <name evidence="1" type="ORF">HPP92_025847</name>
</gene>
<name>A0A835PKT3_VANPL</name>
<accession>A0A835PKT3</accession>
<evidence type="ECO:0000313" key="2">
    <source>
        <dbReference type="EMBL" id="KAG0454246.1"/>
    </source>
</evidence>
<sequence>MVILRSFKKYSTVAPFVAVTAKRAVAGWLVSVGERQVTVESGEEVWRNGNFGRGGRVGR</sequence>
<evidence type="ECO:0000313" key="4">
    <source>
        <dbReference type="Proteomes" id="UP000639772"/>
    </source>
</evidence>
<evidence type="ECO:0000313" key="3">
    <source>
        <dbReference type="Proteomes" id="UP000636800"/>
    </source>
</evidence>
<protein>
    <submittedName>
        <fullName evidence="1">Uncharacterized protein</fullName>
    </submittedName>
</protein>
<dbReference type="EMBL" id="JADCNL010000014">
    <property type="protein sequence ID" value="KAG0453183.1"/>
    <property type="molecule type" value="Genomic_DNA"/>
</dbReference>
<comment type="caution">
    <text evidence="1">The sequence shown here is derived from an EMBL/GenBank/DDBJ whole genome shotgun (WGS) entry which is preliminary data.</text>
</comment>
<dbReference type="EMBL" id="JADCNM010000014">
    <property type="protein sequence ID" value="KAG0454246.1"/>
    <property type="molecule type" value="Genomic_DNA"/>
</dbReference>
<organism evidence="1 3">
    <name type="scientific">Vanilla planifolia</name>
    <name type="common">Vanilla</name>
    <dbReference type="NCBI Taxonomy" id="51239"/>
    <lineage>
        <taxon>Eukaryota</taxon>
        <taxon>Viridiplantae</taxon>
        <taxon>Streptophyta</taxon>
        <taxon>Embryophyta</taxon>
        <taxon>Tracheophyta</taxon>
        <taxon>Spermatophyta</taxon>
        <taxon>Magnoliopsida</taxon>
        <taxon>Liliopsida</taxon>
        <taxon>Asparagales</taxon>
        <taxon>Orchidaceae</taxon>
        <taxon>Vanilloideae</taxon>
        <taxon>Vanilleae</taxon>
        <taxon>Vanilla</taxon>
    </lineage>
</organism>
<keyword evidence="3" id="KW-1185">Reference proteome</keyword>
<dbReference type="Proteomes" id="UP000639772">
    <property type="component" value="Unassembled WGS sequence"/>
</dbReference>
<proteinExistence type="predicted"/>
<dbReference type="AlphaFoldDB" id="A0A835PKT3"/>
<reference evidence="3 4" key="1">
    <citation type="journal article" date="2020" name="Nat. Food">
        <title>A phased Vanilla planifolia genome enables genetic improvement of flavour and production.</title>
        <authorList>
            <person name="Hasing T."/>
            <person name="Tang H."/>
            <person name="Brym M."/>
            <person name="Khazi F."/>
            <person name="Huang T."/>
            <person name="Chambers A.H."/>
        </authorList>
    </citation>
    <scope>NUCLEOTIDE SEQUENCE [LARGE SCALE GENOMIC DNA]</scope>
    <source>
        <tissue evidence="1">Leaf</tissue>
    </source>
</reference>